<dbReference type="Pfam" id="PF08534">
    <property type="entry name" value="Redoxin"/>
    <property type="match status" value="1"/>
</dbReference>
<dbReference type="Proteomes" id="UP000183471">
    <property type="component" value="Unassembled WGS sequence"/>
</dbReference>
<dbReference type="InterPro" id="IPR013740">
    <property type="entry name" value="Redoxin"/>
</dbReference>
<evidence type="ECO:0000256" key="4">
    <source>
        <dbReference type="ARBA" id="ARBA00023284"/>
    </source>
</evidence>
<dbReference type="SUPFAM" id="SSF52833">
    <property type="entry name" value="Thioredoxin-like"/>
    <property type="match status" value="1"/>
</dbReference>
<keyword evidence="2" id="KW-0201">Cytochrome c-type biogenesis</keyword>
<dbReference type="PANTHER" id="PTHR42852">
    <property type="entry name" value="THIOL:DISULFIDE INTERCHANGE PROTEIN DSBE"/>
    <property type="match status" value="1"/>
</dbReference>
<evidence type="ECO:0000256" key="2">
    <source>
        <dbReference type="ARBA" id="ARBA00022748"/>
    </source>
</evidence>
<organism evidence="7 8">
    <name type="scientific">Nitrosospira multiformis</name>
    <dbReference type="NCBI Taxonomy" id="1231"/>
    <lineage>
        <taxon>Bacteria</taxon>
        <taxon>Pseudomonadati</taxon>
        <taxon>Pseudomonadota</taxon>
        <taxon>Betaproteobacteria</taxon>
        <taxon>Nitrosomonadales</taxon>
        <taxon>Nitrosomonadaceae</taxon>
        <taxon>Nitrosospira</taxon>
    </lineage>
</organism>
<dbReference type="Pfam" id="PF01790">
    <property type="entry name" value="LGT"/>
    <property type="match status" value="1"/>
</dbReference>
<protein>
    <submittedName>
        <fullName evidence="7">Thiol-disulfide isomerase or thioredoxin</fullName>
    </submittedName>
</protein>
<dbReference type="Gene3D" id="3.40.30.10">
    <property type="entry name" value="Glutaredoxin"/>
    <property type="match status" value="1"/>
</dbReference>
<dbReference type="GO" id="GO:0016853">
    <property type="term" value="F:isomerase activity"/>
    <property type="evidence" value="ECO:0007669"/>
    <property type="project" value="UniProtKB-KW"/>
</dbReference>
<keyword evidence="8" id="KW-1185">Reference proteome</keyword>
<keyword evidence="5" id="KW-0812">Transmembrane</keyword>
<evidence type="ECO:0000256" key="1">
    <source>
        <dbReference type="ARBA" id="ARBA00004196"/>
    </source>
</evidence>
<dbReference type="InterPro" id="IPR013766">
    <property type="entry name" value="Thioredoxin_domain"/>
</dbReference>
<reference evidence="7 8" key="1">
    <citation type="submission" date="2016-10" db="EMBL/GenBank/DDBJ databases">
        <authorList>
            <person name="Varghese N."/>
            <person name="Submissions S."/>
        </authorList>
    </citation>
    <scope>NUCLEOTIDE SEQUENCE [LARGE SCALE GENOMIC DNA]</scope>
    <source>
        <strain evidence="7 8">Nl1</strain>
    </source>
</reference>
<dbReference type="InterPro" id="IPR001640">
    <property type="entry name" value="Lgt"/>
</dbReference>
<feature type="transmembrane region" description="Helical" evidence="5">
    <location>
        <begin position="84"/>
        <end position="102"/>
    </location>
</feature>
<comment type="caution">
    <text evidence="7">The sequence shown here is derived from an EMBL/GenBank/DDBJ whole genome shotgun (WGS) entry which is preliminary data.</text>
</comment>
<keyword evidence="5" id="KW-0472">Membrane</keyword>
<evidence type="ECO:0000313" key="7">
    <source>
        <dbReference type="EMBL" id="SDQ60599.1"/>
    </source>
</evidence>
<keyword evidence="4" id="KW-0676">Redox-active center</keyword>
<accession>A0ABY0TH60</accession>
<name>A0ABY0TH60_9PROT</name>
<proteinExistence type="predicted"/>
<evidence type="ECO:0000256" key="3">
    <source>
        <dbReference type="ARBA" id="ARBA00023157"/>
    </source>
</evidence>
<feature type="transmembrane region" description="Helical" evidence="5">
    <location>
        <begin position="109"/>
        <end position="133"/>
    </location>
</feature>
<dbReference type="PROSITE" id="PS51352">
    <property type="entry name" value="THIOREDOXIN_2"/>
    <property type="match status" value="1"/>
</dbReference>
<sequence>MSSVNIGLVAFHINFLLLLGAMLIGSFVAKRIGRPRNIDVEPLLWRVFITSLVAARLVFVIAYFDMYKSAPWSILNILDGGFSPAAGILAAATGIIGYAWHVREGRRTLLLSALTGGAAWAVGVVAAAAVFAVPVQMPQAELVRLDGSAVQFGSLAGKPMVVNLWATWCPPCIREMPVLRDAQKNSPDVVFIFANQGESADVIQKFLDREGLILDNVLLDSRLELSSQTNSQGLPTTLFFDAKGALVDRRIGELSAATLAQRIEGITTRHIDP</sequence>
<comment type="subcellular location">
    <subcellularLocation>
        <location evidence="1">Cell envelope</location>
    </subcellularLocation>
</comment>
<gene>
    <name evidence="7" type="ORF">SAMN05216402_1518</name>
</gene>
<feature type="transmembrane region" description="Helical" evidence="5">
    <location>
        <begin position="43"/>
        <end position="64"/>
    </location>
</feature>
<dbReference type="RefSeq" id="WP_074631779.1">
    <property type="nucleotide sequence ID" value="NZ_FNKY01000001.1"/>
</dbReference>
<keyword evidence="7" id="KW-0413">Isomerase</keyword>
<dbReference type="PANTHER" id="PTHR42852:SF6">
    <property type="entry name" value="THIOL:DISULFIDE INTERCHANGE PROTEIN DSBE"/>
    <property type="match status" value="1"/>
</dbReference>
<dbReference type="InterPro" id="IPR036249">
    <property type="entry name" value="Thioredoxin-like_sf"/>
</dbReference>
<evidence type="ECO:0000256" key="5">
    <source>
        <dbReference type="SAM" id="Phobius"/>
    </source>
</evidence>
<dbReference type="EMBL" id="FNKY01000001">
    <property type="protein sequence ID" value="SDQ60599.1"/>
    <property type="molecule type" value="Genomic_DNA"/>
</dbReference>
<dbReference type="InterPro" id="IPR050553">
    <property type="entry name" value="Thioredoxin_ResA/DsbE_sf"/>
</dbReference>
<evidence type="ECO:0000259" key="6">
    <source>
        <dbReference type="PROSITE" id="PS51352"/>
    </source>
</evidence>
<feature type="domain" description="Thioredoxin" evidence="6">
    <location>
        <begin position="131"/>
        <end position="268"/>
    </location>
</feature>
<keyword evidence="5" id="KW-1133">Transmembrane helix</keyword>
<feature type="transmembrane region" description="Helical" evidence="5">
    <location>
        <begin position="6"/>
        <end position="29"/>
    </location>
</feature>
<keyword evidence="3" id="KW-1015">Disulfide bond</keyword>
<dbReference type="CDD" id="cd02966">
    <property type="entry name" value="TlpA_like_family"/>
    <property type="match status" value="1"/>
</dbReference>
<evidence type="ECO:0000313" key="8">
    <source>
        <dbReference type="Proteomes" id="UP000183471"/>
    </source>
</evidence>